<dbReference type="AlphaFoldDB" id="A0A0F6YMC7"/>
<evidence type="ECO:0000256" key="1">
    <source>
        <dbReference type="SAM" id="MobiDB-lite"/>
    </source>
</evidence>
<evidence type="ECO:0000313" key="3">
    <source>
        <dbReference type="Proteomes" id="UP000034883"/>
    </source>
</evidence>
<dbReference type="Proteomes" id="UP000034883">
    <property type="component" value="Chromosome"/>
</dbReference>
<reference evidence="2 3" key="1">
    <citation type="submission" date="2015-03" db="EMBL/GenBank/DDBJ databases">
        <title>Genome assembly of Sandaracinus amylolyticus DSM 53668.</title>
        <authorList>
            <person name="Sharma G."/>
            <person name="Subramanian S."/>
        </authorList>
    </citation>
    <scope>NUCLEOTIDE SEQUENCE [LARGE SCALE GENOMIC DNA]</scope>
    <source>
        <strain evidence="2 3">DSM 53668</strain>
    </source>
</reference>
<accession>A0A0F6YMC7</accession>
<feature type="compositionally biased region" description="Basic residues" evidence="1">
    <location>
        <begin position="10"/>
        <end position="22"/>
    </location>
</feature>
<protein>
    <submittedName>
        <fullName evidence="2">Uncharacterized protein</fullName>
    </submittedName>
</protein>
<proteinExistence type="predicted"/>
<feature type="region of interest" description="Disordered" evidence="1">
    <location>
        <begin position="1"/>
        <end position="38"/>
    </location>
</feature>
<dbReference type="STRING" id="927083.DB32_007269"/>
<dbReference type="KEGG" id="samy:DB32_007269"/>
<evidence type="ECO:0000313" key="2">
    <source>
        <dbReference type="EMBL" id="AKF10120.1"/>
    </source>
</evidence>
<name>A0A0F6YMC7_9BACT</name>
<dbReference type="EMBL" id="CP011125">
    <property type="protein sequence ID" value="AKF10120.1"/>
    <property type="molecule type" value="Genomic_DNA"/>
</dbReference>
<organism evidence="2 3">
    <name type="scientific">Sandaracinus amylolyticus</name>
    <dbReference type="NCBI Taxonomy" id="927083"/>
    <lineage>
        <taxon>Bacteria</taxon>
        <taxon>Pseudomonadati</taxon>
        <taxon>Myxococcota</taxon>
        <taxon>Polyangia</taxon>
        <taxon>Polyangiales</taxon>
        <taxon>Sandaracinaceae</taxon>
        <taxon>Sandaracinus</taxon>
    </lineage>
</organism>
<sequence length="38" mass="4323">MSAPQDSPTRKKQKARRRRKLAKWREKQAAAKATGAKS</sequence>
<gene>
    <name evidence="2" type="ORF">DB32_007269</name>
</gene>
<keyword evidence="3" id="KW-1185">Reference proteome</keyword>